<dbReference type="EMBL" id="LXQA010062280">
    <property type="protein sequence ID" value="MCI06566.1"/>
    <property type="molecule type" value="Genomic_DNA"/>
</dbReference>
<dbReference type="AlphaFoldDB" id="A0A392P5P2"/>
<dbReference type="Proteomes" id="UP000265520">
    <property type="component" value="Unassembled WGS sequence"/>
</dbReference>
<evidence type="ECO:0000313" key="2">
    <source>
        <dbReference type="Proteomes" id="UP000265520"/>
    </source>
</evidence>
<organism evidence="1 2">
    <name type="scientific">Trifolium medium</name>
    <dbReference type="NCBI Taxonomy" id="97028"/>
    <lineage>
        <taxon>Eukaryota</taxon>
        <taxon>Viridiplantae</taxon>
        <taxon>Streptophyta</taxon>
        <taxon>Embryophyta</taxon>
        <taxon>Tracheophyta</taxon>
        <taxon>Spermatophyta</taxon>
        <taxon>Magnoliopsida</taxon>
        <taxon>eudicotyledons</taxon>
        <taxon>Gunneridae</taxon>
        <taxon>Pentapetalae</taxon>
        <taxon>rosids</taxon>
        <taxon>fabids</taxon>
        <taxon>Fabales</taxon>
        <taxon>Fabaceae</taxon>
        <taxon>Papilionoideae</taxon>
        <taxon>50 kb inversion clade</taxon>
        <taxon>NPAAA clade</taxon>
        <taxon>Hologalegina</taxon>
        <taxon>IRL clade</taxon>
        <taxon>Trifolieae</taxon>
        <taxon>Trifolium</taxon>
    </lineage>
</organism>
<name>A0A392P5P2_9FABA</name>
<proteinExistence type="predicted"/>
<reference evidence="1 2" key="1">
    <citation type="journal article" date="2018" name="Front. Plant Sci.">
        <title>Red Clover (Trifolium pratense) and Zigzag Clover (T. medium) - A Picture of Genomic Similarities and Differences.</title>
        <authorList>
            <person name="Dluhosova J."/>
            <person name="Istvanek J."/>
            <person name="Nedelnik J."/>
            <person name="Repkova J."/>
        </authorList>
    </citation>
    <scope>NUCLEOTIDE SEQUENCE [LARGE SCALE GENOMIC DNA]</scope>
    <source>
        <strain evidence="2">cv. 10/8</strain>
        <tissue evidence="1">Leaf</tissue>
    </source>
</reference>
<protein>
    <submittedName>
        <fullName evidence="1">Uncharacterized protein</fullName>
    </submittedName>
</protein>
<sequence length="32" mass="3805">MGLVRSKWVDGVYILKEKLKWLKGALKSWNKE</sequence>
<keyword evidence="2" id="KW-1185">Reference proteome</keyword>
<evidence type="ECO:0000313" key="1">
    <source>
        <dbReference type="EMBL" id="MCI06566.1"/>
    </source>
</evidence>
<comment type="caution">
    <text evidence="1">The sequence shown here is derived from an EMBL/GenBank/DDBJ whole genome shotgun (WGS) entry which is preliminary data.</text>
</comment>
<accession>A0A392P5P2</accession>
<feature type="non-terminal residue" evidence="1">
    <location>
        <position position="32"/>
    </location>
</feature>